<evidence type="ECO:0000313" key="4">
    <source>
        <dbReference type="Proteomes" id="UP001595829"/>
    </source>
</evidence>
<dbReference type="PANTHER" id="PTHR43625">
    <property type="entry name" value="AFLATOXIN B1 ALDEHYDE REDUCTASE"/>
    <property type="match status" value="1"/>
</dbReference>
<proteinExistence type="predicted"/>
<reference evidence="4" key="1">
    <citation type="journal article" date="2019" name="Int. J. Syst. Evol. Microbiol.">
        <title>The Global Catalogue of Microorganisms (GCM) 10K type strain sequencing project: providing services to taxonomists for standard genome sequencing and annotation.</title>
        <authorList>
            <consortium name="The Broad Institute Genomics Platform"/>
            <consortium name="The Broad Institute Genome Sequencing Center for Infectious Disease"/>
            <person name="Wu L."/>
            <person name="Ma J."/>
        </authorList>
    </citation>
    <scope>NUCLEOTIDE SEQUENCE [LARGE SCALE GENOMIC DNA]</scope>
    <source>
        <strain evidence="4">CGMCC 4.1648</strain>
    </source>
</reference>
<keyword evidence="4" id="KW-1185">Reference proteome</keyword>
<evidence type="ECO:0000256" key="1">
    <source>
        <dbReference type="ARBA" id="ARBA00023002"/>
    </source>
</evidence>
<dbReference type="Proteomes" id="UP001595829">
    <property type="component" value="Unassembled WGS sequence"/>
</dbReference>
<keyword evidence="1" id="KW-0560">Oxidoreductase</keyword>
<protein>
    <submittedName>
        <fullName evidence="3">Aldo/keto reductase</fullName>
    </submittedName>
</protein>
<feature type="domain" description="NADP-dependent oxidoreductase" evidence="2">
    <location>
        <begin position="16"/>
        <end position="307"/>
    </location>
</feature>
<dbReference type="SUPFAM" id="SSF51430">
    <property type="entry name" value="NAD(P)-linked oxidoreductase"/>
    <property type="match status" value="1"/>
</dbReference>
<name>A0ABV9XKH5_9ACTN</name>
<dbReference type="InterPro" id="IPR020471">
    <property type="entry name" value="AKR"/>
</dbReference>
<dbReference type="PRINTS" id="PR00069">
    <property type="entry name" value="ALDKETRDTASE"/>
</dbReference>
<dbReference type="PANTHER" id="PTHR43625:SF40">
    <property type="entry name" value="ALDO-KETO REDUCTASE YAKC [NADP(+)]"/>
    <property type="match status" value="1"/>
</dbReference>
<accession>A0ABV9XKH5</accession>
<comment type="caution">
    <text evidence="3">The sequence shown here is derived from an EMBL/GenBank/DDBJ whole genome shotgun (WGS) entry which is preliminary data.</text>
</comment>
<organism evidence="3 4">
    <name type="scientific">Streptomyces coeruleoprunus</name>
    <dbReference type="NCBI Taxonomy" id="285563"/>
    <lineage>
        <taxon>Bacteria</taxon>
        <taxon>Bacillati</taxon>
        <taxon>Actinomycetota</taxon>
        <taxon>Actinomycetes</taxon>
        <taxon>Kitasatosporales</taxon>
        <taxon>Streptomycetaceae</taxon>
        <taxon>Streptomyces</taxon>
    </lineage>
</organism>
<dbReference type="Gene3D" id="3.20.20.100">
    <property type="entry name" value="NADP-dependent oxidoreductase domain"/>
    <property type="match status" value="1"/>
</dbReference>
<evidence type="ECO:0000259" key="2">
    <source>
        <dbReference type="Pfam" id="PF00248"/>
    </source>
</evidence>
<gene>
    <name evidence="3" type="ORF">ACFPM3_23080</name>
</gene>
<dbReference type="RefSeq" id="WP_345691032.1">
    <property type="nucleotide sequence ID" value="NZ_BAABIT010000001.1"/>
</dbReference>
<sequence>MRITTLGKNGPVVGRVGLGTMGMSFGYDPHGWDDDASVKVIHRALELGVNLIDTADVYGPFTNEELVGRALKGRRDQAVLVTKGGLVVDENGLGLNGRPEHLKAAVDASLARLGTDHVDLYFLHRVDPQVPLEESWGALAELVAAGKLRALGLSAVTLEQVKAAEAVHEVAAVESEASLFTRDAFDEVLPYTVEKGIAFLPFSPLGRGLLTGSFTKPDDLPKDDWRATQPRFTEEALAHNAAIVDVVRGVAERHGATPAQVALAWLISKGEYVVPIPGTKTARYLEQNAGGADLILTQADVAELDALPAPMGAAEA</sequence>
<dbReference type="EMBL" id="JBHSJD010000017">
    <property type="protein sequence ID" value="MFC5025013.1"/>
    <property type="molecule type" value="Genomic_DNA"/>
</dbReference>
<dbReference type="InterPro" id="IPR050791">
    <property type="entry name" value="Aldo-Keto_reductase"/>
</dbReference>
<evidence type="ECO:0000313" key="3">
    <source>
        <dbReference type="EMBL" id="MFC5025013.1"/>
    </source>
</evidence>
<dbReference type="InterPro" id="IPR023210">
    <property type="entry name" value="NADP_OxRdtase_dom"/>
</dbReference>
<dbReference type="Pfam" id="PF00248">
    <property type="entry name" value="Aldo_ket_red"/>
    <property type="match status" value="1"/>
</dbReference>
<dbReference type="InterPro" id="IPR036812">
    <property type="entry name" value="NAD(P)_OxRdtase_dom_sf"/>
</dbReference>